<sequence length="125" mass="14380">MPVSPIGNMNYINQNMAYPATQMSNELAKEGFAANVNLSEFMEKEKAIEKLEKVAKSHEVDEEIKEKAEEEEKKKKREKEEESKEEEENSEEESGEEDGNLEQLSEENVAQFKKAQNFPHIDISI</sequence>
<dbReference type="Proteomes" id="UP000306813">
    <property type="component" value="Unassembled WGS sequence"/>
</dbReference>
<keyword evidence="5" id="KW-1185">Reference proteome</keyword>
<feature type="compositionally biased region" description="Basic and acidic residues" evidence="1">
    <location>
        <begin position="54"/>
        <end position="82"/>
    </location>
</feature>
<organism evidence="2 4">
    <name type="scientific">Campylobacter helveticus</name>
    <dbReference type="NCBI Taxonomy" id="28898"/>
    <lineage>
        <taxon>Bacteria</taxon>
        <taxon>Pseudomonadati</taxon>
        <taxon>Campylobacterota</taxon>
        <taxon>Epsilonproteobacteria</taxon>
        <taxon>Campylobacterales</taxon>
        <taxon>Campylobacteraceae</taxon>
        <taxon>Campylobacter</taxon>
    </lineage>
</organism>
<proteinExistence type="predicted"/>
<dbReference type="AlphaFoldDB" id="A0AAX2UKE5"/>
<gene>
    <name evidence="2" type="ORF">FDW42_01980</name>
    <name evidence="3" type="ORF">FVD16_00190</name>
</gene>
<evidence type="ECO:0000313" key="5">
    <source>
        <dbReference type="Proteomes" id="UP000321317"/>
    </source>
</evidence>
<evidence type="ECO:0000313" key="3">
    <source>
        <dbReference type="EMBL" id="TXK60842.1"/>
    </source>
</evidence>
<reference evidence="3 5" key="2">
    <citation type="submission" date="2019-08" db="EMBL/GenBank/DDBJ databases">
        <title>Rapid identification of Enteric Bacteria from Whole Genome Sequences (WGS) using Average Nucleotide Identity (ANI).</title>
        <authorList>
            <person name="Lane C."/>
        </authorList>
    </citation>
    <scope>NUCLEOTIDE SEQUENCE [LARGE SCALE GENOMIC DNA]</scope>
    <source>
        <strain evidence="3 5">D4984</strain>
    </source>
</reference>
<feature type="region of interest" description="Disordered" evidence="1">
    <location>
        <begin position="54"/>
        <end position="125"/>
    </location>
</feature>
<accession>A0AAX2UKE5</accession>
<evidence type="ECO:0000313" key="2">
    <source>
        <dbReference type="EMBL" id="TNB58536.1"/>
    </source>
</evidence>
<dbReference type="Proteomes" id="UP000321317">
    <property type="component" value="Unassembled WGS sequence"/>
</dbReference>
<dbReference type="GeneID" id="52037126"/>
<dbReference type="RefSeq" id="WP_082200161.1">
    <property type="nucleotide sequence ID" value="NZ_CAUWMG010000004.1"/>
</dbReference>
<name>A0AAX2UKE5_9BACT</name>
<dbReference type="KEGG" id="chv:CHELV3228_1222"/>
<comment type="caution">
    <text evidence="2">The sequence shown here is derived from an EMBL/GenBank/DDBJ whole genome shotgun (WGS) entry which is preliminary data.</text>
</comment>
<dbReference type="EMBL" id="VRMA01000002">
    <property type="protein sequence ID" value="TXK60842.1"/>
    <property type="molecule type" value="Genomic_DNA"/>
</dbReference>
<reference evidence="2 4" key="1">
    <citation type="submission" date="2019-05" db="EMBL/GenBank/DDBJ databases">
        <title>Draft genomes of eight strains of Campylobacter helveticus isolated from cats and a dog in New Zealand.</title>
        <authorList>
            <person name="Bojanic K."/>
            <person name="Midwinter A.C."/>
            <person name="Biggs P.J."/>
            <person name="Acke E."/>
            <person name="Cornelius A.J."/>
            <person name="Marshall J.C."/>
        </authorList>
    </citation>
    <scope>NUCLEOTIDE SEQUENCE [LARGE SCALE GENOMIC DNA]</scope>
    <source>
        <strain evidence="2 4">ACP123b</strain>
    </source>
</reference>
<feature type="compositionally biased region" description="Acidic residues" evidence="1">
    <location>
        <begin position="83"/>
        <end position="100"/>
    </location>
</feature>
<evidence type="ECO:0000313" key="4">
    <source>
        <dbReference type="Proteomes" id="UP000306813"/>
    </source>
</evidence>
<protein>
    <recommendedName>
        <fullName evidence="6">Coiled-coil protein</fullName>
    </recommendedName>
</protein>
<evidence type="ECO:0000256" key="1">
    <source>
        <dbReference type="SAM" id="MobiDB-lite"/>
    </source>
</evidence>
<evidence type="ECO:0008006" key="6">
    <source>
        <dbReference type="Google" id="ProtNLM"/>
    </source>
</evidence>
<dbReference type="EMBL" id="VDBS01000017">
    <property type="protein sequence ID" value="TNB58536.1"/>
    <property type="molecule type" value="Genomic_DNA"/>
</dbReference>